<feature type="domain" description="PilZ" evidence="1">
    <location>
        <begin position="124"/>
        <end position="225"/>
    </location>
</feature>
<sequence length="227" mass="25607">MHDPRILIVANDPDAGSAYLDAIARAGAQGELAHSFEQMAEMAKERSYNGFLIDILTLVRCSKEAKVIAYESINLFPVLRVKWDPRGKKIKLSPLEQTFSPDSDAALRFFIESRCRLFPARSLRRHTRKPIHLNLWYSSDPSFPDAATHRSFAVNLSMGGLFLHTMEELACGATVWLRLLDIDPTPIAATVRWTQHWGEGRCVPGAGLQFETLTEMQRTELTRIITP</sequence>
<comment type="caution">
    <text evidence="2">The sequence shown here is derived from an EMBL/GenBank/DDBJ whole genome shotgun (WGS) entry which is preliminary data.</text>
</comment>
<dbReference type="RefSeq" id="WP_135868300.1">
    <property type="nucleotide sequence ID" value="NZ_SRSC01000001.1"/>
</dbReference>
<evidence type="ECO:0000259" key="1">
    <source>
        <dbReference type="Pfam" id="PF07238"/>
    </source>
</evidence>
<name>A0A4S1CL56_9BACT</name>
<dbReference type="Proteomes" id="UP000306416">
    <property type="component" value="Unassembled WGS sequence"/>
</dbReference>
<dbReference type="Pfam" id="PF07238">
    <property type="entry name" value="PilZ"/>
    <property type="match status" value="1"/>
</dbReference>
<gene>
    <name evidence="2" type="ORF">E4633_00335</name>
</gene>
<protein>
    <submittedName>
        <fullName evidence="2">PilZ domain-containing protein</fullName>
    </submittedName>
</protein>
<dbReference type="AlphaFoldDB" id="A0A4S1CL56"/>
<dbReference type="InterPro" id="IPR009875">
    <property type="entry name" value="PilZ_domain"/>
</dbReference>
<evidence type="ECO:0000313" key="2">
    <source>
        <dbReference type="EMBL" id="TGU73956.1"/>
    </source>
</evidence>
<evidence type="ECO:0000313" key="3">
    <source>
        <dbReference type="Proteomes" id="UP000306416"/>
    </source>
</evidence>
<organism evidence="2 3">
    <name type="scientific">Geomonas terrae</name>
    <dbReference type="NCBI Taxonomy" id="2562681"/>
    <lineage>
        <taxon>Bacteria</taxon>
        <taxon>Pseudomonadati</taxon>
        <taxon>Thermodesulfobacteriota</taxon>
        <taxon>Desulfuromonadia</taxon>
        <taxon>Geobacterales</taxon>
        <taxon>Geobacteraceae</taxon>
        <taxon>Geomonas</taxon>
    </lineage>
</organism>
<keyword evidence="3" id="KW-1185">Reference proteome</keyword>
<proteinExistence type="predicted"/>
<accession>A0A4S1CL56</accession>
<dbReference type="EMBL" id="SRSC01000001">
    <property type="protein sequence ID" value="TGU73956.1"/>
    <property type="molecule type" value="Genomic_DNA"/>
</dbReference>
<reference evidence="2 3" key="1">
    <citation type="submission" date="2019-04" db="EMBL/GenBank/DDBJ databases">
        <title>Geobacter oryzae sp. nov., ferric-reducing bacteria isolated from paddy soil.</title>
        <authorList>
            <person name="Xu Z."/>
            <person name="Masuda Y."/>
            <person name="Itoh H."/>
            <person name="Senoo K."/>
        </authorList>
    </citation>
    <scope>NUCLEOTIDE SEQUENCE [LARGE SCALE GENOMIC DNA]</scope>
    <source>
        <strain evidence="2 3">Red111</strain>
    </source>
</reference>
<dbReference type="Gene3D" id="2.40.10.220">
    <property type="entry name" value="predicted glycosyltransferase like domains"/>
    <property type="match status" value="1"/>
</dbReference>
<dbReference type="GO" id="GO:0035438">
    <property type="term" value="F:cyclic-di-GMP binding"/>
    <property type="evidence" value="ECO:0007669"/>
    <property type="project" value="InterPro"/>
</dbReference>